<dbReference type="SUPFAM" id="SSF51569">
    <property type="entry name" value="Aldolase"/>
    <property type="match status" value="1"/>
</dbReference>
<sequence length="294" mass="32484">MALQGNIPVIPTPFLNGEVDYGGFDRMIEHTSAHVDGYVVAGSTGEAPALSKQERIDIVRHLARIVPQDKELVVGLGHTNLREAIDIGRSAKEAGVRSALVPSPYYFPNSPAMVTEYMAELGEKTALDIVFYDNPVTTGTKYTAQELLDMAKAVPAIKAVKMTDHHFGKMRELKRQSALKVFGGDDIICFRSFEAGVDGSMIIAPIIYPEAFRASWDAYCARDRETSYRIFSQTILPFIHMFGPGDEIPTTKALYYKLGIFQSAETRLPLLSSDEQRVREVMLGYEAGLAAIRS</sequence>
<dbReference type="PANTHER" id="PTHR12128">
    <property type="entry name" value="DIHYDRODIPICOLINATE SYNTHASE"/>
    <property type="match status" value="1"/>
</dbReference>
<reference evidence="5" key="1">
    <citation type="journal article" date="2019" name="Int. J. Syst. Evol. Microbiol.">
        <title>The Global Catalogue of Microorganisms (GCM) 10K type strain sequencing project: providing services to taxonomists for standard genome sequencing and annotation.</title>
        <authorList>
            <consortium name="The Broad Institute Genomics Platform"/>
            <consortium name="The Broad Institute Genome Sequencing Center for Infectious Disease"/>
            <person name="Wu L."/>
            <person name="Ma J."/>
        </authorList>
    </citation>
    <scope>NUCLEOTIDE SEQUENCE [LARGE SCALE GENOMIC DNA]</scope>
    <source>
        <strain evidence="5">CGMCC 1.18575</strain>
    </source>
</reference>
<evidence type="ECO:0000313" key="4">
    <source>
        <dbReference type="EMBL" id="MFC5402767.1"/>
    </source>
</evidence>
<accession>A0ABW0HRM3</accession>
<protein>
    <submittedName>
        <fullName evidence="4">Dihydrodipicolinate synthase family protein</fullName>
    </submittedName>
</protein>
<organism evidence="4 5">
    <name type="scientific">Cohnella soli</name>
    <dbReference type="NCBI Taxonomy" id="425005"/>
    <lineage>
        <taxon>Bacteria</taxon>
        <taxon>Bacillati</taxon>
        <taxon>Bacillota</taxon>
        <taxon>Bacilli</taxon>
        <taxon>Bacillales</taxon>
        <taxon>Paenibacillaceae</taxon>
        <taxon>Cohnella</taxon>
    </lineage>
</organism>
<dbReference type="InterPro" id="IPR013785">
    <property type="entry name" value="Aldolase_TIM"/>
</dbReference>
<comment type="caution">
    <text evidence="4">The sequence shown here is derived from an EMBL/GenBank/DDBJ whole genome shotgun (WGS) entry which is preliminary data.</text>
</comment>
<dbReference type="Pfam" id="PF00701">
    <property type="entry name" value="DHDPS"/>
    <property type="match status" value="1"/>
</dbReference>
<keyword evidence="2 3" id="KW-0456">Lyase</keyword>
<name>A0ABW0HRM3_9BACL</name>
<evidence type="ECO:0000256" key="2">
    <source>
        <dbReference type="ARBA" id="ARBA00023239"/>
    </source>
</evidence>
<dbReference type="EMBL" id="JBHSMI010000015">
    <property type="protein sequence ID" value="MFC5402767.1"/>
    <property type="molecule type" value="Genomic_DNA"/>
</dbReference>
<comment type="similarity">
    <text evidence="1 3">Belongs to the DapA family.</text>
</comment>
<evidence type="ECO:0000256" key="1">
    <source>
        <dbReference type="ARBA" id="ARBA00007592"/>
    </source>
</evidence>
<keyword evidence="5" id="KW-1185">Reference proteome</keyword>
<dbReference type="PANTHER" id="PTHR12128:SF66">
    <property type="entry name" value="4-HYDROXY-2-OXOGLUTARATE ALDOLASE, MITOCHONDRIAL"/>
    <property type="match status" value="1"/>
</dbReference>
<dbReference type="RefSeq" id="WP_378131530.1">
    <property type="nucleotide sequence ID" value="NZ_JBHSMI010000015.1"/>
</dbReference>
<gene>
    <name evidence="4" type="ORF">ACFPOF_08435</name>
</gene>
<dbReference type="SMART" id="SM01130">
    <property type="entry name" value="DHDPS"/>
    <property type="match status" value="1"/>
</dbReference>
<dbReference type="PRINTS" id="PR00146">
    <property type="entry name" value="DHPICSNTHASE"/>
</dbReference>
<evidence type="ECO:0000313" key="5">
    <source>
        <dbReference type="Proteomes" id="UP001596113"/>
    </source>
</evidence>
<dbReference type="Gene3D" id="3.20.20.70">
    <property type="entry name" value="Aldolase class I"/>
    <property type="match status" value="1"/>
</dbReference>
<proteinExistence type="inferred from homology"/>
<dbReference type="InterPro" id="IPR002220">
    <property type="entry name" value="DapA-like"/>
</dbReference>
<evidence type="ECO:0000256" key="3">
    <source>
        <dbReference type="PIRNR" id="PIRNR001365"/>
    </source>
</evidence>
<dbReference type="Proteomes" id="UP001596113">
    <property type="component" value="Unassembled WGS sequence"/>
</dbReference>
<dbReference type="PIRSF" id="PIRSF001365">
    <property type="entry name" value="DHDPS"/>
    <property type="match status" value="1"/>
</dbReference>
<dbReference type="CDD" id="cd00408">
    <property type="entry name" value="DHDPS-like"/>
    <property type="match status" value="1"/>
</dbReference>